<dbReference type="Proteomes" id="UP000054516">
    <property type="component" value="Unassembled WGS sequence"/>
</dbReference>
<keyword evidence="3" id="KW-1185">Reference proteome</keyword>
<gene>
    <name evidence="2" type="ORF">SAMD00023353_7300100</name>
</gene>
<dbReference type="EMBL" id="DF977518">
    <property type="protein sequence ID" value="GAW27129.1"/>
    <property type="molecule type" value="Genomic_DNA"/>
</dbReference>
<dbReference type="AlphaFoldDB" id="A0A1S8AAQ3"/>
<proteinExistence type="predicted"/>
<name>A0A1S8AAQ3_ROSNE</name>
<accession>A0A1S8AAQ3</accession>
<evidence type="ECO:0000313" key="2">
    <source>
        <dbReference type="EMBL" id="GAW27129.1"/>
    </source>
</evidence>
<protein>
    <submittedName>
        <fullName evidence="2">Uncharacterized protein</fullName>
    </submittedName>
</protein>
<evidence type="ECO:0000313" key="3">
    <source>
        <dbReference type="Proteomes" id="UP000054516"/>
    </source>
</evidence>
<evidence type="ECO:0000256" key="1">
    <source>
        <dbReference type="SAM" id="MobiDB-lite"/>
    </source>
</evidence>
<organism evidence="2">
    <name type="scientific">Rosellinia necatrix</name>
    <name type="common">White root-rot fungus</name>
    <dbReference type="NCBI Taxonomy" id="77044"/>
    <lineage>
        <taxon>Eukaryota</taxon>
        <taxon>Fungi</taxon>
        <taxon>Dikarya</taxon>
        <taxon>Ascomycota</taxon>
        <taxon>Pezizomycotina</taxon>
        <taxon>Sordariomycetes</taxon>
        <taxon>Xylariomycetidae</taxon>
        <taxon>Xylariales</taxon>
        <taxon>Xylariaceae</taxon>
        <taxon>Rosellinia</taxon>
    </lineage>
</organism>
<feature type="region of interest" description="Disordered" evidence="1">
    <location>
        <begin position="78"/>
        <end position="122"/>
    </location>
</feature>
<dbReference type="OrthoDB" id="5221304at2759"/>
<reference evidence="2" key="1">
    <citation type="submission" date="2016-03" db="EMBL/GenBank/DDBJ databases">
        <title>Draft genome sequence of Rosellinia necatrix.</title>
        <authorList>
            <person name="Kanematsu S."/>
        </authorList>
    </citation>
    <scope>NUCLEOTIDE SEQUENCE [LARGE SCALE GENOMIC DNA]</scope>
    <source>
        <strain evidence="2">W97</strain>
    </source>
</reference>
<feature type="compositionally biased region" description="Low complexity" evidence="1">
    <location>
        <begin position="88"/>
        <end position="111"/>
    </location>
</feature>
<sequence length="138" mass="15252">MCIEVYNLFGDASCRHKEYQNTFPCHIARRCRATDDQLLKEPIFLPARPPNLPPGLLGCQMRRATRPVTGKCRICHKKESRAEKASGNESSNNNINNNNNNDNNDSAGATAPPTPASLVESPKSTGRIFRLLKSNMLG</sequence>